<evidence type="ECO:0000313" key="5">
    <source>
        <dbReference type="EMBL" id="KAG2331796.1"/>
    </source>
</evidence>
<dbReference type="EMBL" id="JAAMPC010000001">
    <property type="protein sequence ID" value="KAG2331796.1"/>
    <property type="molecule type" value="Genomic_DNA"/>
</dbReference>
<dbReference type="GO" id="GO:0008270">
    <property type="term" value="F:zinc ion binding"/>
    <property type="evidence" value="ECO:0007669"/>
    <property type="project" value="UniProtKB-KW"/>
</dbReference>
<dbReference type="PROSITE" id="PS50158">
    <property type="entry name" value="ZF_CCHC"/>
    <property type="match status" value="1"/>
</dbReference>
<organism evidence="5 6">
    <name type="scientific">Brassica carinata</name>
    <name type="common">Ethiopian mustard</name>
    <name type="synonym">Abyssinian cabbage</name>
    <dbReference type="NCBI Taxonomy" id="52824"/>
    <lineage>
        <taxon>Eukaryota</taxon>
        <taxon>Viridiplantae</taxon>
        <taxon>Streptophyta</taxon>
        <taxon>Embryophyta</taxon>
        <taxon>Tracheophyta</taxon>
        <taxon>Spermatophyta</taxon>
        <taxon>Magnoliopsida</taxon>
        <taxon>eudicotyledons</taxon>
        <taxon>Gunneridae</taxon>
        <taxon>Pentapetalae</taxon>
        <taxon>rosids</taxon>
        <taxon>malvids</taxon>
        <taxon>Brassicales</taxon>
        <taxon>Brassicaceae</taxon>
        <taxon>Brassiceae</taxon>
        <taxon>Brassica</taxon>
    </lineage>
</organism>
<feature type="coiled-coil region" evidence="2">
    <location>
        <begin position="179"/>
        <end position="206"/>
    </location>
</feature>
<keyword evidence="2" id="KW-0175">Coiled coil</keyword>
<evidence type="ECO:0000256" key="1">
    <source>
        <dbReference type="PROSITE-ProRule" id="PRU00047"/>
    </source>
</evidence>
<gene>
    <name evidence="5" type="ORF">Bca52824_002976</name>
</gene>
<protein>
    <recommendedName>
        <fullName evidence="4">CCHC-type domain-containing protein</fullName>
    </recommendedName>
</protein>
<evidence type="ECO:0000256" key="3">
    <source>
        <dbReference type="SAM" id="MobiDB-lite"/>
    </source>
</evidence>
<evidence type="ECO:0000256" key="2">
    <source>
        <dbReference type="SAM" id="Coils"/>
    </source>
</evidence>
<feature type="domain" description="CCHC-type" evidence="4">
    <location>
        <begin position="146"/>
        <end position="159"/>
    </location>
</feature>
<dbReference type="InterPro" id="IPR001878">
    <property type="entry name" value="Znf_CCHC"/>
</dbReference>
<keyword evidence="1" id="KW-0479">Metal-binding</keyword>
<accession>A0A8X7WLB4</accession>
<reference evidence="5 6" key="1">
    <citation type="submission" date="2020-02" db="EMBL/GenBank/DDBJ databases">
        <authorList>
            <person name="Ma Q."/>
            <person name="Huang Y."/>
            <person name="Song X."/>
            <person name="Pei D."/>
        </authorList>
    </citation>
    <scope>NUCLEOTIDE SEQUENCE [LARGE SCALE GENOMIC DNA]</scope>
    <source>
        <strain evidence="5">Sxm20200214</strain>
        <tissue evidence="5">Leaf</tissue>
    </source>
</reference>
<dbReference type="AlphaFoldDB" id="A0A8X7WLB4"/>
<keyword evidence="1" id="KW-0863">Zinc-finger</keyword>
<feature type="compositionally biased region" description="Basic and acidic residues" evidence="3">
    <location>
        <begin position="276"/>
        <end position="287"/>
    </location>
</feature>
<proteinExistence type="predicted"/>
<keyword evidence="1" id="KW-0862">Zinc</keyword>
<dbReference type="GO" id="GO:0003676">
    <property type="term" value="F:nucleic acid binding"/>
    <property type="evidence" value="ECO:0007669"/>
    <property type="project" value="InterPro"/>
</dbReference>
<feature type="compositionally biased region" description="Basic and acidic residues" evidence="3">
    <location>
        <begin position="7"/>
        <end position="18"/>
    </location>
</feature>
<name>A0A8X7WLB4_BRACI</name>
<feature type="compositionally biased region" description="Polar residues" evidence="3">
    <location>
        <begin position="586"/>
        <end position="634"/>
    </location>
</feature>
<feature type="region of interest" description="Disordered" evidence="3">
    <location>
        <begin position="415"/>
        <end position="447"/>
    </location>
</feature>
<keyword evidence="6" id="KW-1185">Reference proteome</keyword>
<dbReference type="Gene3D" id="4.10.60.10">
    <property type="entry name" value="Zinc finger, CCHC-type"/>
    <property type="match status" value="1"/>
</dbReference>
<evidence type="ECO:0000259" key="4">
    <source>
        <dbReference type="PROSITE" id="PS50158"/>
    </source>
</evidence>
<feature type="region of interest" description="Disordered" evidence="3">
    <location>
        <begin position="220"/>
        <end position="313"/>
    </location>
</feature>
<dbReference type="OrthoDB" id="427960at2759"/>
<feature type="region of interest" description="Disordered" evidence="3">
    <location>
        <begin position="586"/>
        <end position="677"/>
    </location>
</feature>
<dbReference type="Proteomes" id="UP000886595">
    <property type="component" value="Unassembled WGS sequence"/>
</dbReference>
<feature type="region of interest" description="Disordered" evidence="3">
    <location>
        <begin position="1"/>
        <end position="29"/>
    </location>
</feature>
<evidence type="ECO:0000313" key="6">
    <source>
        <dbReference type="Proteomes" id="UP000886595"/>
    </source>
</evidence>
<feature type="compositionally biased region" description="Basic and acidic residues" evidence="3">
    <location>
        <begin position="248"/>
        <end position="261"/>
    </location>
</feature>
<dbReference type="PANTHER" id="PTHR46978">
    <property type="entry name" value="ZINC KNUCKLE (CCHC-TYPE) FAMILY PROTEIN"/>
    <property type="match status" value="1"/>
</dbReference>
<comment type="caution">
    <text evidence="5">The sequence shown here is derived from an EMBL/GenBank/DDBJ whole genome shotgun (WGS) entry which is preliminary data.</text>
</comment>
<dbReference type="PANTHER" id="PTHR46978:SF4">
    <property type="entry name" value="CCHC-TYPE DOMAIN-CONTAINING PROTEIN"/>
    <property type="match status" value="1"/>
</dbReference>
<feature type="compositionally biased region" description="Basic residues" evidence="3">
    <location>
        <begin position="231"/>
        <end position="247"/>
    </location>
</feature>
<sequence length="677" mass="76542">MTGRLTMDLRGKSKEEGNHKKRKNQQVTSNNMVLKRLLRPARYFDGIIMTNRCYNPTKPRRRPCLICASLQHVTKHCSMNHQDKDCSDKTSVCLRCGGLGHDMGLCKYEYTEDDLKNVQCYVCKSFGHLCCVEPCDSPASLWAESCYRCGQLGHTGLSCSRHFEGSPEIQSGFGRVKGVEKKKRRLEKALATSAAIRAELEKKKKKQRLDEEGVAIAIQDSTPHEFNGTMTKKKKKKKKRKKKKKNNKNSEQHVTAHESNGEKNGGNLENLSTLHVESEHNFTAHESNRKRKKNKKAKGEQPPIAEKPNLRSGWITEDLEENHFHRGKIRRLSSPTTPSGHNHHILHVHSHRLPTAHLGHNYGSPRFISGGHYQGSHSTTPYDRNRTYSSFEYNGHLSGPPPSRLWQRNYPPTSPTAPIDHNHHQLPVTPPGRNHRSPTFSSGGPYKGSLSTVPCGGNNRYSSLESNRHLLDPPFSSLRQSYYSPTSPIAPSGYNHDLLPVTPPGYNHRLPTFSSGEHHIGSLSIIPPHGGNHRDSSFEYNGRHLDPPFSRWQPYYQSTSPMTPAGHNHHMLPSTYMDRNHMLSSTYKGRNQRSPTFNSGGHYSSPLSSTRYGGNHRNSPFESNGHLSGPSTSRWHPCYPPTSSQHHHQQQNTYGHAPSRYGPPHHYGEFSGNYERW</sequence>